<dbReference type="AlphaFoldDB" id="A0A5C3KJT4"/>
<dbReference type="PANTHER" id="PTHR43662:SF3">
    <property type="entry name" value="DOMAIN PROTEIN, PUTATIVE (AFU_ORTHOLOGUE AFUA_6G11970)-RELATED"/>
    <property type="match status" value="1"/>
</dbReference>
<dbReference type="OrthoDB" id="74764at2759"/>
<sequence>MDPNIDIAQTSTCSTCRFKENKSNYWTAVMYFKHPNGSFIRVPQAANGGTGNPNGGMTIYYIQPPGNGKVTAFPKGFRMITGNPMIRNYDHVAPDSPAAYALTFRCWDGVLGSDRNYAPGVGPFETIHLPKKKCHGRIRANTFFPSCWDGVNLDSPDHHSHVAFLNGKVSPAGIFYHNGACPKTHPVRVPLVFLETVWDTRPFNDLWQEDGTKQPFVLSMGDPTGYGHHADYVFGWEGDALQRAMDYCTDIGNFPSSCTQLTTITDDQMNSCFQKPQVNEETEGYLPKLPGCNPIQSGPASATVVPNCNSVSTTGFSEPTST</sequence>
<gene>
    <name evidence="2" type="ORF">FA15DRAFT_599516</name>
</gene>
<dbReference type="STRING" id="230819.A0A5C3KJT4"/>
<feature type="domain" description="DUF1996" evidence="1">
    <location>
        <begin position="8"/>
        <end position="236"/>
    </location>
</feature>
<dbReference type="EMBL" id="ML210295">
    <property type="protein sequence ID" value="TFK20569.1"/>
    <property type="molecule type" value="Genomic_DNA"/>
</dbReference>
<name>A0A5C3KJT4_COPMA</name>
<evidence type="ECO:0000313" key="2">
    <source>
        <dbReference type="EMBL" id="TFK20569.1"/>
    </source>
</evidence>
<dbReference type="InterPro" id="IPR018535">
    <property type="entry name" value="DUF1996"/>
</dbReference>
<dbReference type="Pfam" id="PF09362">
    <property type="entry name" value="DUF1996"/>
    <property type="match status" value="1"/>
</dbReference>
<evidence type="ECO:0000313" key="3">
    <source>
        <dbReference type="Proteomes" id="UP000307440"/>
    </source>
</evidence>
<protein>
    <recommendedName>
        <fullName evidence="1">DUF1996 domain-containing protein</fullName>
    </recommendedName>
</protein>
<keyword evidence="3" id="KW-1185">Reference proteome</keyword>
<accession>A0A5C3KJT4</accession>
<dbReference type="Proteomes" id="UP000307440">
    <property type="component" value="Unassembled WGS sequence"/>
</dbReference>
<reference evidence="2 3" key="1">
    <citation type="journal article" date="2019" name="Nat. Ecol. Evol.">
        <title>Megaphylogeny resolves global patterns of mushroom evolution.</title>
        <authorList>
            <person name="Varga T."/>
            <person name="Krizsan K."/>
            <person name="Foldi C."/>
            <person name="Dima B."/>
            <person name="Sanchez-Garcia M."/>
            <person name="Sanchez-Ramirez S."/>
            <person name="Szollosi G.J."/>
            <person name="Szarkandi J.G."/>
            <person name="Papp V."/>
            <person name="Albert L."/>
            <person name="Andreopoulos W."/>
            <person name="Angelini C."/>
            <person name="Antonin V."/>
            <person name="Barry K.W."/>
            <person name="Bougher N.L."/>
            <person name="Buchanan P."/>
            <person name="Buyck B."/>
            <person name="Bense V."/>
            <person name="Catcheside P."/>
            <person name="Chovatia M."/>
            <person name="Cooper J."/>
            <person name="Damon W."/>
            <person name="Desjardin D."/>
            <person name="Finy P."/>
            <person name="Geml J."/>
            <person name="Haridas S."/>
            <person name="Hughes K."/>
            <person name="Justo A."/>
            <person name="Karasinski D."/>
            <person name="Kautmanova I."/>
            <person name="Kiss B."/>
            <person name="Kocsube S."/>
            <person name="Kotiranta H."/>
            <person name="LaButti K.M."/>
            <person name="Lechner B.E."/>
            <person name="Liimatainen K."/>
            <person name="Lipzen A."/>
            <person name="Lukacs Z."/>
            <person name="Mihaltcheva S."/>
            <person name="Morgado L.N."/>
            <person name="Niskanen T."/>
            <person name="Noordeloos M.E."/>
            <person name="Ohm R.A."/>
            <person name="Ortiz-Santana B."/>
            <person name="Ovrebo C."/>
            <person name="Racz N."/>
            <person name="Riley R."/>
            <person name="Savchenko A."/>
            <person name="Shiryaev A."/>
            <person name="Soop K."/>
            <person name="Spirin V."/>
            <person name="Szebenyi C."/>
            <person name="Tomsovsky M."/>
            <person name="Tulloss R.E."/>
            <person name="Uehling J."/>
            <person name="Grigoriev I.V."/>
            <person name="Vagvolgyi C."/>
            <person name="Papp T."/>
            <person name="Martin F.M."/>
            <person name="Miettinen O."/>
            <person name="Hibbett D.S."/>
            <person name="Nagy L.G."/>
        </authorList>
    </citation>
    <scope>NUCLEOTIDE SEQUENCE [LARGE SCALE GENOMIC DNA]</scope>
    <source>
        <strain evidence="2 3">CBS 121175</strain>
    </source>
</reference>
<evidence type="ECO:0000259" key="1">
    <source>
        <dbReference type="Pfam" id="PF09362"/>
    </source>
</evidence>
<organism evidence="2 3">
    <name type="scientific">Coprinopsis marcescibilis</name>
    <name type="common">Agaric fungus</name>
    <name type="synonym">Psathyrella marcescibilis</name>
    <dbReference type="NCBI Taxonomy" id="230819"/>
    <lineage>
        <taxon>Eukaryota</taxon>
        <taxon>Fungi</taxon>
        <taxon>Dikarya</taxon>
        <taxon>Basidiomycota</taxon>
        <taxon>Agaricomycotina</taxon>
        <taxon>Agaricomycetes</taxon>
        <taxon>Agaricomycetidae</taxon>
        <taxon>Agaricales</taxon>
        <taxon>Agaricineae</taxon>
        <taxon>Psathyrellaceae</taxon>
        <taxon>Coprinopsis</taxon>
    </lineage>
</organism>
<proteinExistence type="predicted"/>
<dbReference type="PANTHER" id="PTHR43662">
    <property type="match status" value="1"/>
</dbReference>